<keyword evidence="1" id="KW-0812">Transmembrane</keyword>
<accession>T1KGT9</accession>
<organism evidence="2 3">
    <name type="scientific">Tetranychus urticae</name>
    <name type="common">Two-spotted spider mite</name>
    <dbReference type="NCBI Taxonomy" id="32264"/>
    <lineage>
        <taxon>Eukaryota</taxon>
        <taxon>Metazoa</taxon>
        <taxon>Ecdysozoa</taxon>
        <taxon>Arthropoda</taxon>
        <taxon>Chelicerata</taxon>
        <taxon>Arachnida</taxon>
        <taxon>Acari</taxon>
        <taxon>Acariformes</taxon>
        <taxon>Trombidiformes</taxon>
        <taxon>Prostigmata</taxon>
        <taxon>Eleutherengona</taxon>
        <taxon>Raphignathae</taxon>
        <taxon>Tetranychoidea</taxon>
        <taxon>Tetranychidae</taxon>
        <taxon>Tetranychus</taxon>
    </lineage>
</organism>
<keyword evidence="3" id="KW-1185">Reference proteome</keyword>
<dbReference type="HOGENOM" id="CLU_614416_0_0_1"/>
<proteinExistence type="predicted"/>
<feature type="transmembrane region" description="Helical" evidence="1">
    <location>
        <begin position="186"/>
        <end position="207"/>
    </location>
</feature>
<dbReference type="OrthoDB" id="10422627at2759"/>
<keyword evidence="1" id="KW-1133">Transmembrane helix</keyword>
<protein>
    <recommendedName>
        <fullName evidence="4">Gustatory receptor</fullName>
    </recommendedName>
</protein>
<name>T1KGT9_TETUR</name>
<dbReference type="EMBL" id="CAEY01000071">
    <property type="status" value="NOT_ANNOTATED_CDS"/>
    <property type="molecule type" value="Genomic_DNA"/>
</dbReference>
<evidence type="ECO:0000313" key="2">
    <source>
        <dbReference type="EnsemblMetazoa" id="tetur11g01980.1"/>
    </source>
</evidence>
<feature type="transmembrane region" description="Helical" evidence="1">
    <location>
        <begin position="219"/>
        <end position="236"/>
    </location>
</feature>
<feature type="transmembrane region" description="Helical" evidence="1">
    <location>
        <begin position="315"/>
        <end position="336"/>
    </location>
</feature>
<reference evidence="2" key="2">
    <citation type="submission" date="2015-06" db="UniProtKB">
        <authorList>
            <consortium name="EnsemblMetazoa"/>
        </authorList>
    </citation>
    <scope>IDENTIFICATION</scope>
</reference>
<sequence length="446" mass="51280">MFCFKIYSSSTTLTMKFRAIARFKRFVSHINQFFGQNLDPFKGIEHLYFLEESSKRLYISYRGYSNEKTKLSTDYLLKSVLIEIGNFLAIGRLTLLCFTSNAFVTTYLGDFYINTTIRFYMNNTLAVVGWLVVLMRSMLFWQDINHQREWLSTFAFIKCHGFNASLLKITSSGANQLRNKVYLTRIFYTVTSLFTAFFIAALIFYSFLSNPYSYLSRRLLFCQLFWASLTIWQAYIDVSSTVWLVAHIYLLTVYCSLQLDAVDLSIARILTKRSSNGKSPHFDQCLPNQALRSLVVDQNYAVSCIYKFRSQIKHFISLGYFYACFGADFMFYSVSVMPTDQILYNIIVAGLGVETMFISMTIILILSKVSAKAAESYGKYHMIIEEAKPGVTTKRMVSGVLETIGDSFIGFYIGDVFKATMNQYVEFVLGNCSMMLMLISTMRQIS</sequence>
<gene>
    <name evidence="2" type="primary">107363909</name>
</gene>
<dbReference type="EnsemblMetazoa" id="tetur11g01980.1">
    <property type="protein sequence ID" value="tetur11g01980.1"/>
    <property type="gene ID" value="tetur11g01980"/>
</dbReference>
<keyword evidence="1" id="KW-0472">Membrane</keyword>
<evidence type="ECO:0008006" key="4">
    <source>
        <dbReference type="Google" id="ProtNLM"/>
    </source>
</evidence>
<evidence type="ECO:0000256" key="1">
    <source>
        <dbReference type="SAM" id="Phobius"/>
    </source>
</evidence>
<evidence type="ECO:0000313" key="3">
    <source>
        <dbReference type="Proteomes" id="UP000015104"/>
    </source>
</evidence>
<reference evidence="3" key="1">
    <citation type="submission" date="2011-08" db="EMBL/GenBank/DDBJ databases">
        <authorList>
            <person name="Rombauts S."/>
        </authorList>
    </citation>
    <scope>NUCLEOTIDE SEQUENCE</scope>
    <source>
        <strain evidence="3">London</strain>
    </source>
</reference>
<feature type="transmembrane region" description="Helical" evidence="1">
    <location>
        <begin position="84"/>
        <end position="108"/>
    </location>
</feature>
<feature type="transmembrane region" description="Helical" evidence="1">
    <location>
        <begin position="342"/>
        <end position="366"/>
    </location>
</feature>
<dbReference type="AlphaFoldDB" id="T1KGT9"/>
<feature type="transmembrane region" description="Helical" evidence="1">
    <location>
        <begin position="120"/>
        <end position="141"/>
    </location>
</feature>
<dbReference type="Proteomes" id="UP000015104">
    <property type="component" value="Unassembled WGS sequence"/>
</dbReference>